<keyword evidence="3" id="KW-1185">Reference proteome</keyword>
<proteinExistence type="predicted"/>
<feature type="region of interest" description="Disordered" evidence="1">
    <location>
        <begin position="129"/>
        <end position="151"/>
    </location>
</feature>
<feature type="compositionally biased region" description="Basic and acidic residues" evidence="1">
    <location>
        <begin position="49"/>
        <end position="67"/>
    </location>
</feature>
<comment type="caution">
    <text evidence="2">The sequence shown here is derived from an EMBL/GenBank/DDBJ whole genome shotgun (WGS) entry which is preliminary data.</text>
</comment>
<organism evidence="2 3">
    <name type="scientific">Olea europaea subsp. europaea</name>
    <dbReference type="NCBI Taxonomy" id="158383"/>
    <lineage>
        <taxon>Eukaryota</taxon>
        <taxon>Viridiplantae</taxon>
        <taxon>Streptophyta</taxon>
        <taxon>Embryophyta</taxon>
        <taxon>Tracheophyta</taxon>
        <taxon>Spermatophyta</taxon>
        <taxon>Magnoliopsida</taxon>
        <taxon>eudicotyledons</taxon>
        <taxon>Gunneridae</taxon>
        <taxon>Pentapetalae</taxon>
        <taxon>asterids</taxon>
        <taxon>lamiids</taxon>
        <taxon>Lamiales</taxon>
        <taxon>Oleaceae</taxon>
        <taxon>Oleeae</taxon>
        <taxon>Olea</taxon>
    </lineage>
</organism>
<protein>
    <submittedName>
        <fullName evidence="2">Uncharacterized protein</fullName>
    </submittedName>
</protein>
<dbReference type="EMBL" id="CACTIH010009281">
    <property type="protein sequence ID" value="CAA3029003.1"/>
    <property type="molecule type" value="Genomic_DNA"/>
</dbReference>
<dbReference type="AlphaFoldDB" id="A0A8S0V6E0"/>
<evidence type="ECO:0000313" key="3">
    <source>
        <dbReference type="Proteomes" id="UP000594638"/>
    </source>
</evidence>
<dbReference type="Proteomes" id="UP000594638">
    <property type="component" value="Unassembled WGS sequence"/>
</dbReference>
<reference evidence="2 3" key="1">
    <citation type="submission" date="2019-12" db="EMBL/GenBank/DDBJ databases">
        <authorList>
            <person name="Alioto T."/>
            <person name="Alioto T."/>
            <person name="Gomez Garrido J."/>
        </authorList>
    </citation>
    <scope>NUCLEOTIDE SEQUENCE [LARGE SCALE GENOMIC DNA]</scope>
</reference>
<evidence type="ECO:0000313" key="2">
    <source>
        <dbReference type="EMBL" id="CAA3029003.1"/>
    </source>
</evidence>
<name>A0A8S0V6E0_OLEEU</name>
<accession>A0A8S0V6E0</accession>
<evidence type="ECO:0000256" key="1">
    <source>
        <dbReference type="SAM" id="MobiDB-lite"/>
    </source>
</evidence>
<dbReference type="Gramene" id="OE9A115805T1">
    <property type="protein sequence ID" value="OE9A115805C1"/>
    <property type="gene ID" value="OE9A115805"/>
</dbReference>
<feature type="region of interest" description="Disordered" evidence="1">
    <location>
        <begin position="80"/>
        <end position="109"/>
    </location>
</feature>
<gene>
    <name evidence="2" type="ORF">OLEA9_A115805</name>
</gene>
<feature type="region of interest" description="Disordered" evidence="1">
    <location>
        <begin position="29"/>
        <end position="67"/>
    </location>
</feature>
<sequence>MQHKSDEFKKLKDFISTVVPASSSTTIAHAANVDPEPRKSDYGDFVDYAGHHPLRDGPDKDMGIDRQEGDDMCITEEHMEPCPNEQDMPLPTGTKNIAHIQPCPDDHPVPVPTRIEEVQDTADIEPCLDNDPMPVPAGTNEVQGIPSFIEN</sequence>